<protein>
    <submittedName>
        <fullName evidence="2">Uncharacterized protein</fullName>
    </submittedName>
</protein>
<dbReference type="Proteomes" id="UP000237000">
    <property type="component" value="Unassembled WGS sequence"/>
</dbReference>
<dbReference type="EMBL" id="JXTC01000888">
    <property type="protein sequence ID" value="PON35318.1"/>
    <property type="molecule type" value="Genomic_DNA"/>
</dbReference>
<accession>A0A2P5AFK3</accession>
<comment type="caution">
    <text evidence="2">The sequence shown here is derived from an EMBL/GenBank/DDBJ whole genome shotgun (WGS) entry which is preliminary data.</text>
</comment>
<evidence type="ECO:0000313" key="3">
    <source>
        <dbReference type="Proteomes" id="UP000237000"/>
    </source>
</evidence>
<feature type="compositionally biased region" description="Polar residues" evidence="1">
    <location>
        <begin position="9"/>
        <end position="21"/>
    </location>
</feature>
<feature type="region of interest" description="Disordered" evidence="1">
    <location>
        <begin position="1"/>
        <end position="22"/>
    </location>
</feature>
<evidence type="ECO:0000256" key="1">
    <source>
        <dbReference type="SAM" id="MobiDB-lite"/>
    </source>
</evidence>
<name>A0A2P5AFK3_TREOI</name>
<reference evidence="3" key="1">
    <citation type="submission" date="2016-06" db="EMBL/GenBank/DDBJ databases">
        <title>Parallel loss of symbiosis genes in relatives of nitrogen-fixing non-legume Parasponia.</title>
        <authorList>
            <person name="Van Velzen R."/>
            <person name="Holmer R."/>
            <person name="Bu F."/>
            <person name="Rutten L."/>
            <person name="Van Zeijl A."/>
            <person name="Liu W."/>
            <person name="Santuari L."/>
            <person name="Cao Q."/>
            <person name="Sharma T."/>
            <person name="Shen D."/>
            <person name="Roswanjaya Y."/>
            <person name="Wardhani T."/>
            <person name="Kalhor M.S."/>
            <person name="Jansen J."/>
            <person name="Van den Hoogen J."/>
            <person name="Gungor B."/>
            <person name="Hartog M."/>
            <person name="Hontelez J."/>
            <person name="Verver J."/>
            <person name="Yang W.-C."/>
            <person name="Schijlen E."/>
            <person name="Repin R."/>
            <person name="Schilthuizen M."/>
            <person name="Schranz E."/>
            <person name="Heidstra R."/>
            <person name="Miyata K."/>
            <person name="Fedorova E."/>
            <person name="Kohlen W."/>
            <person name="Bisseling T."/>
            <person name="Smit S."/>
            <person name="Geurts R."/>
        </authorList>
    </citation>
    <scope>NUCLEOTIDE SEQUENCE [LARGE SCALE GENOMIC DNA]</scope>
    <source>
        <strain evidence="3">cv. RG33-2</strain>
    </source>
</reference>
<proteinExistence type="predicted"/>
<gene>
    <name evidence="2" type="ORF">TorRG33x02_351520</name>
</gene>
<sequence>MAGGASRSKVASHTRNSSTPTGGVDAATGKLSIVFVSECQLAICANVECFNNEYRYIVHMHGSFHHKDWKHVPEEVRAPLRHYLLETFDIDLQDKLTRKVIDEQIRRAWRSQKYKLHTYFMEISGDHDLAKT</sequence>
<keyword evidence="3" id="KW-1185">Reference proteome</keyword>
<dbReference type="OrthoDB" id="1718085at2759"/>
<evidence type="ECO:0000313" key="2">
    <source>
        <dbReference type="EMBL" id="PON35318.1"/>
    </source>
</evidence>
<organism evidence="2 3">
    <name type="scientific">Trema orientale</name>
    <name type="common">Charcoal tree</name>
    <name type="synonym">Celtis orientalis</name>
    <dbReference type="NCBI Taxonomy" id="63057"/>
    <lineage>
        <taxon>Eukaryota</taxon>
        <taxon>Viridiplantae</taxon>
        <taxon>Streptophyta</taxon>
        <taxon>Embryophyta</taxon>
        <taxon>Tracheophyta</taxon>
        <taxon>Spermatophyta</taxon>
        <taxon>Magnoliopsida</taxon>
        <taxon>eudicotyledons</taxon>
        <taxon>Gunneridae</taxon>
        <taxon>Pentapetalae</taxon>
        <taxon>rosids</taxon>
        <taxon>fabids</taxon>
        <taxon>Rosales</taxon>
        <taxon>Cannabaceae</taxon>
        <taxon>Trema</taxon>
    </lineage>
</organism>
<dbReference type="InParanoid" id="A0A2P5AFK3"/>
<dbReference type="AlphaFoldDB" id="A0A2P5AFK3"/>